<comment type="caution">
    <text evidence="4">The sequence shown here is derived from an EMBL/GenBank/DDBJ whole genome shotgun (WGS) entry which is preliminary data.</text>
</comment>
<name>A0A7X6IBZ8_9BACT</name>
<keyword evidence="1 2" id="KW-0597">Phosphoprotein</keyword>
<evidence type="ECO:0000256" key="2">
    <source>
        <dbReference type="PROSITE-ProRule" id="PRU00169"/>
    </source>
</evidence>
<feature type="domain" description="Response regulatory" evidence="3">
    <location>
        <begin position="33"/>
        <end position="149"/>
    </location>
</feature>
<dbReference type="GO" id="GO:0000160">
    <property type="term" value="P:phosphorelay signal transduction system"/>
    <property type="evidence" value="ECO:0007669"/>
    <property type="project" value="InterPro"/>
</dbReference>
<gene>
    <name evidence="4" type="ORF">MNODULE_14390</name>
</gene>
<organism evidence="4 5">
    <name type="scientific">Candidatus Manganitrophus noduliformans</name>
    <dbReference type="NCBI Taxonomy" id="2606439"/>
    <lineage>
        <taxon>Bacteria</taxon>
        <taxon>Pseudomonadati</taxon>
        <taxon>Nitrospirota</taxon>
        <taxon>Nitrospiria</taxon>
        <taxon>Candidatus Troglogloeales</taxon>
        <taxon>Candidatus Manganitrophaceae</taxon>
        <taxon>Candidatus Manganitrophus</taxon>
    </lineage>
</organism>
<protein>
    <submittedName>
        <fullName evidence="4">Response regulator transcription factor</fullName>
    </submittedName>
</protein>
<dbReference type="SMART" id="SM00448">
    <property type="entry name" value="REC"/>
    <property type="match status" value="1"/>
</dbReference>
<dbReference type="Proteomes" id="UP000534783">
    <property type="component" value="Unassembled WGS sequence"/>
</dbReference>
<dbReference type="EMBL" id="VTOW01000002">
    <property type="protein sequence ID" value="NKE71934.1"/>
    <property type="molecule type" value="Genomic_DNA"/>
</dbReference>
<dbReference type="SUPFAM" id="SSF52172">
    <property type="entry name" value="CheY-like"/>
    <property type="match status" value="1"/>
</dbReference>
<dbReference type="AlphaFoldDB" id="A0A7X6IBZ8"/>
<proteinExistence type="predicted"/>
<sequence>MIRITTFASLHQLGEGKVSSDAGMGGGGSLSKRILIVDDNQDTVHILTVILNQGGYPTFAARDGVEALQKIQEEAPALVLLDIMMPKLDGFGVMEVMRGDSGMSQIPVLVISAKVDRASKARSMELGARDYIVKPINPDEILLKVKEHCPALKTLV</sequence>
<feature type="modified residue" description="4-aspartylphosphate" evidence="2">
    <location>
        <position position="82"/>
    </location>
</feature>
<evidence type="ECO:0000256" key="1">
    <source>
        <dbReference type="ARBA" id="ARBA00022553"/>
    </source>
</evidence>
<dbReference type="InterPro" id="IPR001789">
    <property type="entry name" value="Sig_transdc_resp-reg_receiver"/>
</dbReference>
<dbReference type="PROSITE" id="PS50110">
    <property type="entry name" value="RESPONSE_REGULATORY"/>
    <property type="match status" value="1"/>
</dbReference>
<evidence type="ECO:0000259" key="3">
    <source>
        <dbReference type="PROSITE" id="PS50110"/>
    </source>
</evidence>
<accession>A0A7X6IBZ8</accession>
<evidence type="ECO:0000313" key="5">
    <source>
        <dbReference type="Proteomes" id="UP000534783"/>
    </source>
</evidence>
<reference evidence="4 5" key="1">
    <citation type="journal article" date="2020" name="Nature">
        <title>Bacterial chemolithoautotrophy via manganese oxidation.</title>
        <authorList>
            <person name="Yu H."/>
            <person name="Leadbetter J.R."/>
        </authorList>
    </citation>
    <scope>NUCLEOTIDE SEQUENCE [LARGE SCALE GENOMIC DNA]</scope>
    <source>
        <strain evidence="4 5">Mn-1</strain>
    </source>
</reference>
<dbReference type="InterPro" id="IPR011006">
    <property type="entry name" value="CheY-like_superfamily"/>
</dbReference>
<evidence type="ECO:0000313" key="4">
    <source>
        <dbReference type="EMBL" id="NKE71934.1"/>
    </source>
</evidence>
<dbReference type="PANTHER" id="PTHR44591:SF3">
    <property type="entry name" value="RESPONSE REGULATORY DOMAIN-CONTAINING PROTEIN"/>
    <property type="match status" value="1"/>
</dbReference>
<dbReference type="InterPro" id="IPR050595">
    <property type="entry name" value="Bact_response_regulator"/>
</dbReference>
<dbReference type="PANTHER" id="PTHR44591">
    <property type="entry name" value="STRESS RESPONSE REGULATOR PROTEIN 1"/>
    <property type="match status" value="1"/>
</dbReference>
<keyword evidence="5" id="KW-1185">Reference proteome</keyword>
<dbReference type="Pfam" id="PF00072">
    <property type="entry name" value="Response_reg"/>
    <property type="match status" value="1"/>
</dbReference>
<dbReference type="Gene3D" id="3.40.50.2300">
    <property type="match status" value="1"/>
</dbReference>